<protein>
    <submittedName>
        <fullName evidence="9">Arylsulfatase</fullName>
        <ecNumber evidence="9">3.1.6.1</ecNumber>
    </submittedName>
</protein>
<accession>A0A1W6LME0</accession>
<evidence type="ECO:0000256" key="7">
    <source>
        <dbReference type="SAM" id="Coils"/>
    </source>
</evidence>
<evidence type="ECO:0000256" key="6">
    <source>
        <dbReference type="ARBA" id="ARBA00022837"/>
    </source>
</evidence>
<reference evidence="10" key="1">
    <citation type="submission" date="2017-04" db="EMBL/GenBank/DDBJ databases">
        <title>Comparative genomics and description of representatives of a novel lineage of planctomycetes thriving in anoxic sediments.</title>
        <authorList>
            <person name="Spring S."/>
            <person name="Bunk B."/>
            <person name="Sproer C."/>
        </authorList>
    </citation>
    <scope>NUCLEOTIDE SEQUENCE [LARGE SCALE GENOMIC DNA]</scope>
    <source>
        <strain evidence="10">ST-PulAB-D4</strain>
    </source>
</reference>
<evidence type="ECO:0000256" key="5">
    <source>
        <dbReference type="ARBA" id="ARBA00022801"/>
    </source>
</evidence>
<name>A0A1W6LME0_9BACT</name>
<dbReference type="PROSITE" id="PS00523">
    <property type="entry name" value="SULFATASE_1"/>
    <property type="match status" value="1"/>
</dbReference>
<dbReference type="PROSITE" id="PS00149">
    <property type="entry name" value="SULFATASE_2"/>
    <property type="match status" value="1"/>
</dbReference>
<keyword evidence="7" id="KW-0175">Coiled coil</keyword>
<keyword evidence="6" id="KW-0106">Calcium</keyword>
<dbReference type="PANTHER" id="PTHR42693:SF42">
    <property type="entry name" value="ARYLSULFATASE G"/>
    <property type="match status" value="1"/>
</dbReference>
<evidence type="ECO:0000313" key="9">
    <source>
        <dbReference type="EMBL" id="ARN56958.1"/>
    </source>
</evidence>
<sequence>MHNDNIKKSILENVSRRSFLKTAASFAAGSSIASKFLHSQNYAFGKESKTKPNIIFIMADDVGYSDLAAYGQEYFPTPHTSKLARQGMRLTDAYSNAAVCSPTRFSVLTGNCPFRRYHTSHVLFNGEPMVIRPEDFNIAKMLKQKGYQTGVVGKWHLGLGSSLPRDINSPGLGPNDIGFDKSYIVPDGHNMKPDYYIEDGKIEGGTEPPFESEIKIIERYGYKLVKHIPKGSWENRRPAEEIGARLAQKAEEFIEQNADKPFFLYFPTCSIHFPLAPDKRFAGKSGAGVHGDYVMQFDWTIGRIMQTLDRLGLAENTLLIVTSDNGGYPSSSSHGAGEEKYRPAAPWRGHKATAYEGGLRVPFIARMPGVIPRAEVSSEPIMLSDMAATFAALTGCELKPNQALDSFNVLPALSDSNSNNQIRPYIIGGDRALNSLGLREGEWKLVFYPADEKMELYNLKNDPAEKNNLAEKMPEIVWRMRALLESHFTSGSSRENAEGKRKTLAEILEEKQERNKLIEEKFGSSGSENKEEKTLLRKPVGEIKQTPQLGLEVGAVLFSDRDYKVRNLPDVLKGANFVRTDMDGRKTIVCKKGGMVHFLTPQPHRNKDSQSRRLEKQGFEKVNIPEFKFFTERDSNHCTLYQKNCKEGEKLEFSKWAVPLVFQK</sequence>
<keyword evidence="3" id="KW-0479">Metal-binding</keyword>
<evidence type="ECO:0000256" key="4">
    <source>
        <dbReference type="ARBA" id="ARBA00022729"/>
    </source>
</evidence>
<dbReference type="GO" id="GO:0004065">
    <property type="term" value="F:arylsulfatase activity"/>
    <property type="evidence" value="ECO:0007669"/>
    <property type="project" value="UniProtKB-EC"/>
</dbReference>
<dbReference type="RefSeq" id="WP_085755632.1">
    <property type="nucleotide sequence ID" value="NZ_CP021023.1"/>
</dbReference>
<dbReference type="Pfam" id="PF00884">
    <property type="entry name" value="Sulfatase"/>
    <property type="match status" value="1"/>
</dbReference>
<dbReference type="AlphaFoldDB" id="A0A1W6LME0"/>
<dbReference type="CDD" id="cd16143">
    <property type="entry name" value="ARS_like"/>
    <property type="match status" value="1"/>
</dbReference>
<dbReference type="SUPFAM" id="SSF53649">
    <property type="entry name" value="Alkaline phosphatase-like"/>
    <property type="match status" value="1"/>
</dbReference>
<keyword evidence="4" id="KW-0732">Signal</keyword>
<comment type="similarity">
    <text evidence="2">Belongs to the sulfatase family.</text>
</comment>
<organism evidence="9 10">
    <name type="scientific">Sedimentisphaera salicampi</name>
    <dbReference type="NCBI Taxonomy" id="1941349"/>
    <lineage>
        <taxon>Bacteria</taxon>
        <taxon>Pseudomonadati</taxon>
        <taxon>Planctomycetota</taxon>
        <taxon>Phycisphaerae</taxon>
        <taxon>Sedimentisphaerales</taxon>
        <taxon>Sedimentisphaeraceae</taxon>
        <taxon>Sedimentisphaera</taxon>
    </lineage>
</organism>
<dbReference type="PANTHER" id="PTHR42693">
    <property type="entry name" value="ARYLSULFATASE FAMILY MEMBER"/>
    <property type="match status" value="1"/>
</dbReference>
<evidence type="ECO:0000259" key="8">
    <source>
        <dbReference type="Pfam" id="PF00884"/>
    </source>
</evidence>
<dbReference type="STRING" id="1941349.STSP1_01351"/>
<dbReference type="InterPro" id="IPR050738">
    <property type="entry name" value="Sulfatase"/>
</dbReference>
<feature type="coiled-coil region" evidence="7">
    <location>
        <begin position="494"/>
        <end position="521"/>
    </location>
</feature>
<proteinExistence type="inferred from homology"/>
<dbReference type="Proteomes" id="UP000193334">
    <property type="component" value="Chromosome"/>
</dbReference>
<dbReference type="Gene3D" id="3.40.720.10">
    <property type="entry name" value="Alkaline Phosphatase, subunit A"/>
    <property type="match status" value="1"/>
</dbReference>
<dbReference type="InterPro" id="IPR024607">
    <property type="entry name" value="Sulfatase_CS"/>
</dbReference>
<dbReference type="KEGG" id="pbp:STSP1_01351"/>
<evidence type="ECO:0000256" key="1">
    <source>
        <dbReference type="ARBA" id="ARBA00001913"/>
    </source>
</evidence>
<dbReference type="EC" id="3.1.6.1" evidence="9"/>
<keyword evidence="10" id="KW-1185">Reference proteome</keyword>
<dbReference type="Gene3D" id="3.30.1120.10">
    <property type="match status" value="1"/>
</dbReference>
<dbReference type="InterPro" id="IPR006311">
    <property type="entry name" value="TAT_signal"/>
</dbReference>
<keyword evidence="5 9" id="KW-0378">Hydrolase</keyword>
<dbReference type="PROSITE" id="PS51318">
    <property type="entry name" value="TAT"/>
    <property type="match status" value="1"/>
</dbReference>
<gene>
    <name evidence="9" type="primary">atsA_26</name>
    <name evidence="9" type="ORF">STSP1_01351</name>
</gene>
<evidence type="ECO:0000313" key="10">
    <source>
        <dbReference type="Proteomes" id="UP000193334"/>
    </source>
</evidence>
<feature type="domain" description="Sulfatase N-terminal" evidence="8">
    <location>
        <begin position="52"/>
        <end position="395"/>
    </location>
</feature>
<evidence type="ECO:0000256" key="3">
    <source>
        <dbReference type="ARBA" id="ARBA00022723"/>
    </source>
</evidence>
<dbReference type="InterPro" id="IPR017850">
    <property type="entry name" value="Alkaline_phosphatase_core_sf"/>
</dbReference>
<dbReference type="EMBL" id="CP021023">
    <property type="protein sequence ID" value="ARN56958.1"/>
    <property type="molecule type" value="Genomic_DNA"/>
</dbReference>
<evidence type="ECO:0000256" key="2">
    <source>
        <dbReference type="ARBA" id="ARBA00008779"/>
    </source>
</evidence>
<comment type="cofactor">
    <cofactor evidence="1">
        <name>Ca(2+)</name>
        <dbReference type="ChEBI" id="CHEBI:29108"/>
    </cofactor>
</comment>
<dbReference type="InterPro" id="IPR000917">
    <property type="entry name" value="Sulfatase_N"/>
</dbReference>
<dbReference type="GO" id="GO:0046872">
    <property type="term" value="F:metal ion binding"/>
    <property type="evidence" value="ECO:0007669"/>
    <property type="project" value="UniProtKB-KW"/>
</dbReference>